<dbReference type="Proteomes" id="UP001595384">
    <property type="component" value="Unassembled WGS sequence"/>
</dbReference>
<proteinExistence type="predicted"/>
<protein>
    <submittedName>
        <fullName evidence="4">TetR/AcrR family transcriptional regulator</fullName>
    </submittedName>
</protein>
<evidence type="ECO:0000256" key="2">
    <source>
        <dbReference type="PROSITE-ProRule" id="PRU00335"/>
    </source>
</evidence>
<gene>
    <name evidence="4" type="ORF">ACFODT_13965</name>
</gene>
<comment type="caution">
    <text evidence="4">The sequence shown here is derived from an EMBL/GenBank/DDBJ whole genome shotgun (WGS) entry which is preliminary data.</text>
</comment>
<evidence type="ECO:0000259" key="3">
    <source>
        <dbReference type="PROSITE" id="PS50977"/>
    </source>
</evidence>
<name>A0ABV7CE05_9VIBR</name>
<sequence>MPRSNNLTSIERKKRTVKTVIELCQEIEPASITTAIIAKRMGVTQGALFRHFPSKDAIWEEVTLWVSQQVLALLDQKLTGAAQPLTNLESMYLAHIKFISQYPGIPRLIFSQLHKLQTSPAQKTIGSLMETYQERVKQQILRGIKLGVIEPNVNINSAASMFLGTIQGTVVKSFIQTEDALSAKSAKSMFEIYRRGIELNSHNEA</sequence>
<dbReference type="Pfam" id="PF00440">
    <property type="entry name" value="TetR_N"/>
    <property type="match status" value="1"/>
</dbReference>
<accession>A0ABV7CE05</accession>
<dbReference type="Gene3D" id="1.10.357.10">
    <property type="entry name" value="Tetracycline Repressor, domain 2"/>
    <property type="match status" value="1"/>
</dbReference>
<dbReference type="RefSeq" id="WP_123014164.1">
    <property type="nucleotide sequence ID" value="NZ_AP024912.1"/>
</dbReference>
<reference evidence="5" key="1">
    <citation type="journal article" date="2019" name="Int. J. Syst. Evol. Microbiol.">
        <title>The Global Catalogue of Microorganisms (GCM) 10K type strain sequencing project: providing services to taxonomists for standard genome sequencing and annotation.</title>
        <authorList>
            <consortium name="The Broad Institute Genomics Platform"/>
            <consortium name="The Broad Institute Genome Sequencing Center for Infectious Disease"/>
            <person name="Wu L."/>
            <person name="Ma J."/>
        </authorList>
    </citation>
    <scope>NUCLEOTIDE SEQUENCE [LARGE SCALE GENOMIC DNA]</scope>
    <source>
        <strain evidence="5">KCTC 62784</strain>
    </source>
</reference>
<evidence type="ECO:0000313" key="5">
    <source>
        <dbReference type="Proteomes" id="UP001595384"/>
    </source>
</evidence>
<dbReference type="PANTHER" id="PTHR43479">
    <property type="entry name" value="ACREF/ENVCD OPERON REPRESSOR-RELATED"/>
    <property type="match status" value="1"/>
</dbReference>
<dbReference type="SUPFAM" id="SSF48498">
    <property type="entry name" value="Tetracyclin repressor-like, C-terminal domain"/>
    <property type="match status" value="1"/>
</dbReference>
<organism evidence="4 5">
    <name type="scientific">Vibrio zhugei</name>
    <dbReference type="NCBI Taxonomy" id="2479546"/>
    <lineage>
        <taxon>Bacteria</taxon>
        <taxon>Pseudomonadati</taxon>
        <taxon>Pseudomonadota</taxon>
        <taxon>Gammaproteobacteria</taxon>
        <taxon>Vibrionales</taxon>
        <taxon>Vibrionaceae</taxon>
        <taxon>Vibrio</taxon>
    </lineage>
</organism>
<keyword evidence="1 2" id="KW-0238">DNA-binding</keyword>
<keyword evidence="5" id="KW-1185">Reference proteome</keyword>
<dbReference type="EMBL" id="JBHRSE010000095">
    <property type="protein sequence ID" value="MFC3024920.1"/>
    <property type="molecule type" value="Genomic_DNA"/>
</dbReference>
<dbReference type="PANTHER" id="PTHR43479:SF20">
    <property type="entry name" value="HTH TETR-TYPE DOMAIN-CONTAINING PROTEIN"/>
    <property type="match status" value="1"/>
</dbReference>
<dbReference type="InterPro" id="IPR001647">
    <property type="entry name" value="HTH_TetR"/>
</dbReference>
<feature type="domain" description="HTH tetR-type" evidence="3">
    <location>
        <begin position="10"/>
        <end position="70"/>
    </location>
</feature>
<dbReference type="SUPFAM" id="SSF46689">
    <property type="entry name" value="Homeodomain-like"/>
    <property type="match status" value="1"/>
</dbReference>
<evidence type="ECO:0000256" key="1">
    <source>
        <dbReference type="ARBA" id="ARBA00023125"/>
    </source>
</evidence>
<dbReference type="InterPro" id="IPR050624">
    <property type="entry name" value="HTH-type_Tx_Regulator"/>
</dbReference>
<feature type="DNA-binding region" description="H-T-H motif" evidence="2">
    <location>
        <begin position="33"/>
        <end position="52"/>
    </location>
</feature>
<evidence type="ECO:0000313" key="4">
    <source>
        <dbReference type="EMBL" id="MFC3024920.1"/>
    </source>
</evidence>
<dbReference type="InterPro" id="IPR009057">
    <property type="entry name" value="Homeodomain-like_sf"/>
</dbReference>
<dbReference type="InterPro" id="IPR036271">
    <property type="entry name" value="Tet_transcr_reg_TetR-rel_C_sf"/>
</dbReference>
<dbReference type="PROSITE" id="PS50977">
    <property type="entry name" value="HTH_TETR_2"/>
    <property type="match status" value="1"/>
</dbReference>